<dbReference type="PANTHER" id="PTHR13696:SF52">
    <property type="entry name" value="PARA FAMILY PROTEIN CT_582"/>
    <property type="match status" value="1"/>
</dbReference>
<dbReference type="Proteomes" id="UP000829401">
    <property type="component" value="Plasmid pDSM3922.1"/>
</dbReference>
<proteinExistence type="predicted"/>
<evidence type="ECO:0000313" key="1">
    <source>
        <dbReference type="EMBL" id="UNO51086.1"/>
    </source>
</evidence>
<dbReference type="PANTHER" id="PTHR13696">
    <property type="entry name" value="P-LOOP CONTAINING NUCLEOSIDE TRIPHOSPHATE HYDROLASE"/>
    <property type="match status" value="1"/>
</dbReference>
<gene>
    <name evidence="1" type="ORF">K1I37_21150</name>
</gene>
<dbReference type="KEGG" id="aaco:K1I37_21150"/>
<protein>
    <submittedName>
        <fullName evidence="1">ParA family protein</fullName>
    </submittedName>
</protein>
<dbReference type="CDD" id="cd02042">
    <property type="entry name" value="ParAB_family"/>
    <property type="match status" value="1"/>
</dbReference>
<dbReference type="InterPro" id="IPR025669">
    <property type="entry name" value="AAA_dom"/>
</dbReference>
<dbReference type="SUPFAM" id="SSF52540">
    <property type="entry name" value="P-loop containing nucleoside triphosphate hydrolases"/>
    <property type="match status" value="1"/>
</dbReference>
<dbReference type="EMBL" id="CP080468">
    <property type="protein sequence ID" value="UNO51086.1"/>
    <property type="molecule type" value="Genomic_DNA"/>
</dbReference>
<organism evidence="1 2">
    <name type="scientific">Alicyclobacillus acidoterrestris (strain ATCC 49025 / DSM 3922 / CIP 106132 / NCIMB 13137 / GD3B)</name>
    <dbReference type="NCBI Taxonomy" id="1356854"/>
    <lineage>
        <taxon>Bacteria</taxon>
        <taxon>Bacillati</taxon>
        <taxon>Bacillota</taxon>
        <taxon>Bacilli</taxon>
        <taxon>Bacillales</taxon>
        <taxon>Alicyclobacillaceae</taxon>
        <taxon>Alicyclobacillus</taxon>
    </lineage>
</organism>
<keyword evidence="2" id="KW-1185">Reference proteome</keyword>
<sequence length="271" mass="30652">MPARVITLGIQKGGCGKTTTAGILAHILSTEYAKRVLVIDMDSQGNQTEYLARCDIYEFDGQTIFEALKTGDVRPFIVPLSEKLHLVPATDVLATFSYWLYHEGRNTYPENQAMHLRALQSAIAKVREDYDYIIIDTPPHIGEQTLNSLVASDYVVIMFESSKFCLSAVERFIETIEFVQGATGQLLNPDLKIAGILRNLNDKRRSDMKDLVELCAEQYPDLVFETIIDRSAATGRLALTGFDETENRELRKAIEPYHDFVRELVQRVEVE</sequence>
<reference evidence="2" key="1">
    <citation type="journal article" date="2022" name="G3 (Bethesda)">
        <title>Unveiling the complete genome sequence of Alicyclobacillus acidoterrestris DSM 3922T, a taint-producing strain.</title>
        <authorList>
            <person name="Leonardo I.C."/>
            <person name="Barreto Crespo M.T."/>
            <person name="Gaspar F.B."/>
        </authorList>
    </citation>
    <scope>NUCLEOTIDE SEQUENCE [LARGE SCALE GENOMIC DNA]</scope>
    <source>
        <strain evidence="2">DSM 3922</strain>
    </source>
</reference>
<dbReference type="Pfam" id="PF13614">
    <property type="entry name" value="AAA_31"/>
    <property type="match status" value="1"/>
</dbReference>
<geneLocation type="plasmid" evidence="2">
    <name>pDSM3922.1</name>
</geneLocation>
<evidence type="ECO:0000313" key="2">
    <source>
        <dbReference type="Proteomes" id="UP000829401"/>
    </source>
</evidence>
<keyword evidence="1" id="KW-0614">Plasmid</keyword>
<dbReference type="eggNOG" id="COG1192">
    <property type="taxonomic scope" value="Bacteria"/>
</dbReference>
<dbReference type="RefSeq" id="WP_021297301.1">
    <property type="nucleotide sequence ID" value="NZ_AURB01000150.1"/>
</dbReference>
<dbReference type="OrthoDB" id="9815116at2"/>
<accession>A0A9E6ZQ04</accession>
<accession>T0BV38</accession>
<name>T0BV38_ALIAG</name>
<dbReference type="AlphaFoldDB" id="T0BV38"/>
<dbReference type="Gene3D" id="3.40.50.300">
    <property type="entry name" value="P-loop containing nucleotide triphosphate hydrolases"/>
    <property type="match status" value="1"/>
</dbReference>
<dbReference type="STRING" id="1356854.N007_11255"/>
<dbReference type="InterPro" id="IPR027417">
    <property type="entry name" value="P-loop_NTPase"/>
</dbReference>
<dbReference type="InterPro" id="IPR050678">
    <property type="entry name" value="DNA_Partitioning_ATPase"/>
</dbReference>